<evidence type="ECO:0000313" key="3">
    <source>
        <dbReference type="Proteomes" id="UP000237068"/>
    </source>
</evidence>
<organism evidence="2 3">
    <name type="scientific">Stutzerimonas stutzeri</name>
    <name type="common">Pseudomonas stutzeri</name>
    <dbReference type="NCBI Taxonomy" id="316"/>
    <lineage>
        <taxon>Bacteria</taxon>
        <taxon>Pseudomonadati</taxon>
        <taxon>Pseudomonadota</taxon>
        <taxon>Gammaproteobacteria</taxon>
        <taxon>Pseudomonadales</taxon>
        <taxon>Pseudomonadaceae</taxon>
        <taxon>Stutzerimonas</taxon>
    </lineage>
</organism>
<accession>A0A2S4ASR0</accession>
<dbReference type="RefSeq" id="WP_103454489.1">
    <property type="nucleotide sequence ID" value="NZ_JAMOHQ010000011.1"/>
</dbReference>
<feature type="region of interest" description="Disordered" evidence="1">
    <location>
        <begin position="1"/>
        <end position="24"/>
    </location>
</feature>
<proteinExistence type="predicted"/>
<name>A0A2S4ASR0_STUST</name>
<comment type="caution">
    <text evidence="2">The sequence shown here is derived from an EMBL/GenBank/DDBJ whole genome shotgun (WGS) entry which is preliminary data.</text>
</comment>
<dbReference type="AlphaFoldDB" id="A0A2S4ASR0"/>
<dbReference type="Proteomes" id="UP000237068">
    <property type="component" value="Unassembled WGS sequence"/>
</dbReference>
<sequence>MKMPVLGPETSLRVSRQGGFAPAPGMARTRQIEFIDCDDAQRRELCSVVERCLPVASKNVGGGDRRFFRVELHYRREDTDAEMILQVAEERAPQELVQLWKDGAVATES</sequence>
<dbReference type="Pfam" id="PF20242">
    <property type="entry name" value="Emfourin"/>
    <property type="match status" value="1"/>
</dbReference>
<reference evidence="2 3" key="1">
    <citation type="submission" date="2018-01" db="EMBL/GenBank/DDBJ databases">
        <title>Denitrification phenotypes of diverse strains of Pseudomonas stutzeri.</title>
        <authorList>
            <person name="Milligan D.A."/>
            <person name="Bergaust L."/>
            <person name="Bakken L.R."/>
            <person name="Frostegard A."/>
        </authorList>
    </citation>
    <scope>NUCLEOTIDE SEQUENCE [LARGE SCALE GENOMIC DNA]</scope>
    <source>
        <strain evidence="2 3">24a13</strain>
    </source>
</reference>
<dbReference type="InterPro" id="IPR049457">
    <property type="entry name" value="Emfourin"/>
</dbReference>
<protein>
    <submittedName>
        <fullName evidence="2">Uncharacterized protein</fullName>
    </submittedName>
</protein>
<evidence type="ECO:0000256" key="1">
    <source>
        <dbReference type="SAM" id="MobiDB-lite"/>
    </source>
</evidence>
<dbReference type="OrthoDB" id="8658956at2"/>
<evidence type="ECO:0000313" key="2">
    <source>
        <dbReference type="EMBL" id="POH84503.1"/>
    </source>
</evidence>
<gene>
    <name evidence="2" type="ORF">CXK91_00595</name>
</gene>
<dbReference type="EMBL" id="PPXG01000001">
    <property type="protein sequence ID" value="POH84503.1"/>
    <property type="molecule type" value="Genomic_DNA"/>
</dbReference>